<dbReference type="PANTHER" id="PTHR33514:SF13">
    <property type="entry name" value="PROTEIN ABCI12, CHLOROPLASTIC"/>
    <property type="match status" value="1"/>
</dbReference>
<dbReference type="CDD" id="cd16914">
    <property type="entry name" value="EcfT"/>
    <property type="match status" value="1"/>
</dbReference>
<evidence type="ECO:0000256" key="2">
    <source>
        <dbReference type="ARBA" id="ARBA00022692"/>
    </source>
</evidence>
<feature type="transmembrane region" description="Helical" evidence="5">
    <location>
        <begin position="105"/>
        <end position="130"/>
    </location>
</feature>
<name>A0A3T0D6G8_9FIRM</name>
<keyword evidence="7" id="KW-1185">Reference proteome</keyword>
<dbReference type="GO" id="GO:0005886">
    <property type="term" value="C:plasma membrane"/>
    <property type="evidence" value="ECO:0007669"/>
    <property type="project" value="UniProtKB-ARBA"/>
</dbReference>
<proteinExistence type="predicted"/>
<feature type="transmembrane region" description="Helical" evidence="5">
    <location>
        <begin position="25"/>
        <end position="52"/>
    </location>
</feature>
<dbReference type="Pfam" id="PF02361">
    <property type="entry name" value="CbiQ"/>
    <property type="match status" value="1"/>
</dbReference>
<dbReference type="AlphaFoldDB" id="A0A3T0D6G8"/>
<evidence type="ECO:0000256" key="5">
    <source>
        <dbReference type="SAM" id="Phobius"/>
    </source>
</evidence>
<organism evidence="6 7">
    <name type="scientific">Caldicellulosiruptor changbaiensis</name>
    <dbReference type="NCBI Taxonomy" id="1222016"/>
    <lineage>
        <taxon>Bacteria</taxon>
        <taxon>Bacillati</taxon>
        <taxon>Bacillota</taxon>
        <taxon>Bacillota incertae sedis</taxon>
        <taxon>Caldicellulosiruptorales</taxon>
        <taxon>Caldicellulosiruptoraceae</taxon>
        <taxon>Caldicellulosiruptor</taxon>
    </lineage>
</organism>
<reference evidence="6 7" key="1">
    <citation type="submission" date="2018-12" db="EMBL/GenBank/DDBJ databases">
        <title>Genome sequence from the cellulolytic species, Caldicellulosiruptor changbaiensis.</title>
        <authorList>
            <person name="Blumer-Schuette S.E."/>
            <person name="Mendoza C."/>
        </authorList>
    </citation>
    <scope>NUCLEOTIDE SEQUENCE [LARGE SCALE GENOMIC DNA]</scope>
    <source>
        <strain evidence="6 7">CBS-Z</strain>
    </source>
</reference>
<evidence type="ECO:0000256" key="1">
    <source>
        <dbReference type="ARBA" id="ARBA00004141"/>
    </source>
</evidence>
<comment type="subcellular location">
    <subcellularLocation>
        <location evidence="1">Membrane</location>
        <topology evidence="1">Multi-pass membrane protein</topology>
    </subcellularLocation>
</comment>
<evidence type="ECO:0000313" key="7">
    <source>
        <dbReference type="Proteomes" id="UP000282930"/>
    </source>
</evidence>
<dbReference type="InterPro" id="IPR003339">
    <property type="entry name" value="ABC/ECF_trnsptr_transmembrane"/>
</dbReference>
<keyword evidence="4 5" id="KW-0472">Membrane</keyword>
<gene>
    <name evidence="6" type="ORF">ELD05_07500</name>
</gene>
<evidence type="ECO:0000256" key="3">
    <source>
        <dbReference type="ARBA" id="ARBA00022989"/>
    </source>
</evidence>
<dbReference type="KEGG" id="ccha:ELD05_07500"/>
<dbReference type="EMBL" id="CP034791">
    <property type="protein sequence ID" value="AZT90502.1"/>
    <property type="molecule type" value="Genomic_DNA"/>
</dbReference>
<sequence length="262" mass="29866">MVDFVIGQYVKRDSFVHKLDPRTKIIILVFFCISIFVVNNFYGYIFLFALILLWTVFSKTSPVLLLRGTKPVFILILITVIFNLFLTQGRPVVRFLGLTITDKGIILSLFLVIRLLLLVFSTSLLTLSTSPIEITDALEELLRPLKKLKFPVHEISMMMSIALRFIPTIYEETDKIMKAQMSRGADFESGGLVKKARSLLPLLIPLFISAFKRADELAIAMEARCYRGSEGRTKLKKLQYSKNDYISFLIAAILMVLAIMVR</sequence>
<evidence type="ECO:0000256" key="4">
    <source>
        <dbReference type="ARBA" id="ARBA00023136"/>
    </source>
</evidence>
<evidence type="ECO:0000313" key="6">
    <source>
        <dbReference type="EMBL" id="AZT90502.1"/>
    </source>
</evidence>
<dbReference type="Proteomes" id="UP000282930">
    <property type="component" value="Chromosome"/>
</dbReference>
<keyword evidence="2 5" id="KW-0812">Transmembrane</keyword>
<protein>
    <submittedName>
        <fullName evidence="6">Energy-coupling factor transporter transmembrane protein EcfT</fullName>
    </submittedName>
</protein>
<dbReference type="PANTHER" id="PTHR33514">
    <property type="entry name" value="PROTEIN ABCI12, CHLOROPLASTIC"/>
    <property type="match status" value="1"/>
</dbReference>
<accession>A0A3T0D6G8</accession>
<feature type="transmembrane region" description="Helical" evidence="5">
    <location>
        <begin position="245"/>
        <end position="261"/>
    </location>
</feature>
<feature type="transmembrane region" description="Helical" evidence="5">
    <location>
        <begin position="72"/>
        <end position="93"/>
    </location>
</feature>
<keyword evidence="3 5" id="KW-1133">Transmembrane helix</keyword>